<comment type="caution">
    <text evidence="2">The sequence shown here is derived from an EMBL/GenBank/DDBJ whole genome shotgun (WGS) entry which is preliminary data.</text>
</comment>
<sequence>MSVFVNGNAIFNAARQGHYAVGAFNTNNLEWTRAILKAAQETNTPVLIQVSMGAAKYMGDYKLVKKLVEEEMRVMNITVPVIMHLDHGNYEAAKECIEAGYSSVMFDGHDLPFEENLEKTAEIVKLAHAKGISVEAEVGSIGGEEDGIVGEGEL</sequence>
<comment type="cofactor">
    <cofactor evidence="1">
        <name>Zn(2+)</name>
        <dbReference type="ChEBI" id="CHEBI:29105"/>
    </cofactor>
</comment>
<evidence type="ECO:0000313" key="2">
    <source>
        <dbReference type="EMBL" id="MSE08958.1"/>
    </source>
</evidence>
<dbReference type="EC" id="4.1.2.13" evidence="2"/>
<dbReference type="PROSITE" id="PS00602">
    <property type="entry name" value="ALDOLASE_CLASS_II_1"/>
    <property type="match status" value="1"/>
</dbReference>
<dbReference type="InterPro" id="IPR013785">
    <property type="entry name" value="Aldolase_TIM"/>
</dbReference>
<organism evidence="2 3">
    <name type="scientific">Ligilactobacillus salivarius</name>
    <dbReference type="NCBI Taxonomy" id="1624"/>
    <lineage>
        <taxon>Bacteria</taxon>
        <taxon>Bacillati</taxon>
        <taxon>Bacillota</taxon>
        <taxon>Bacilli</taxon>
        <taxon>Lactobacillales</taxon>
        <taxon>Lactobacillaceae</taxon>
        <taxon>Ligilactobacillus</taxon>
    </lineage>
</organism>
<dbReference type="Proteomes" id="UP000467635">
    <property type="component" value="Unassembled WGS sequence"/>
</dbReference>
<dbReference type="PANTHER" id="PTHR30304:SF0">
    <property type="entry name" value="D-TAGATOSE-1,6-BISPHOSPHATE ALDOLASE SUBUNIT GATY-RELATED"/>
    <property type="match status" value="1"/>
</dbReference>
<evidence type="ECO:0000256" key="1">
    <source>
        <dbReference type="ARBA" id="ARBA00001947"/>
    </source>
</evidence>
<proteinExistence type="predicted"/>
<keyword evidence="2" id="KW-0456">Lyase</keyword>
<dbReference type="Gene3D" id="3.20.20.70">
    <property type="entry name" value="Aldolase class I"/>
    <property type="match status" value="1"/>
</dbReference>
<dbReference type="SUPFAM" id="SSF51569">
    <property type="entry name" value="Aldolase"/>
    <property type="match status" value="1"/>
</dbReference>
<gene>
    <name evidence="2" type="ORF">GKC33_09740</name>
</gene>
<dbReference type="PROSITE" id="PS00806">
    <property type="entry name" value="ALDOLASE_CLASS_II_2"/>
    <property type="match status" value="1"/>
</dbReference>
<dbReference type="AlphaFoldDB" id="A0A7X2MGE4"/>
<dbReference type="GO" id="GO:0005975">
    <property type="term" value="P:carbohydrate metabolic process"/>
    <property type="evidence" value="ECO:0007669"/>
    <property type="project" value="InterPro"/>
</dbReference>
<dbReference type="PANTHER" id="PTHR30304">
    <property type="entry name" value="D-TAGATOSE-1,6-BISPHOSPHATE ALDOLASE"/>
    <property type="match status" value="1"/>
</dbReference>
<protein>
    <submittedName>
        <fullName evidence="2">Fructose-bisphosphate aldolase</fullName>
        <ecNumber evidence="2">4.1.2.13</ecNumber>
    </submittedName>
</protein>
<dbReference type="GO" id="GO:0004332">
    <property type="term" value="F:fructose-bisphosphate aldolase activity"/>
    <property type="evidence" value="ECO:0007669"/>
    <property type="project" value="UniProtKB-EC"/>
</dbReference>
<dbReference type="InterPro" id="IPR000771">
    <property type="entry name" value="FBA_II"/>
</dbReference>
<name>A0A7X2MGE4_9LACO</name>
<dbReference type="GO" id="GO:0008270">
    <property type="term" value="F:zinc ion binding"/>
    <property type="evidence" value="ECO:0007669"/>
    <property type="project" value="InterPro"/>
</dbReference>
<feature type="non-terminal residue" evidence="2">
    <location>
        <position position="154"/>
    </location>
</feature>
<dbReference type="EMBL" id="WKKX01000532">
    <property type="protein sequence ID" value="MSE08958.1"/>
    <property type="molecule type" value="Genomic_DNA"/>
</dbReference>
<dbReference type="InterPro" id="IPR050246">
    <property type="entry name" value="Class_II_FBP_aldolase"/>
</dbReference>
<reference evidence="2 3" key="1">
    <citation type="submission" date="2019-11" db="EMBL/GenBank/DDBJ databases">
        <title>Draft Genome Sequence of Plant Growth-Promoting Rhizosphere-Associated Bacteria.</title>
        <authorList>
            <person name="Vasilyev I.Y."/>
            <person name="Radchenko V."/>
            <person name="Ilnitskaya E.V."/>
        </authorList>
    </citation>
    <scope>NUCLEOTIDE SEQUENCE [LARGE SCALE GENOMIC DNA]</scope>
    <source>
        <strain evidence="2 3">VRA_01-1sq_f</strain>
    </source>
</reference>
<accession>A0A7X2MGE4</accession>
<evidence type="ECO:0000313" key="3">
    <source>
        <dbReference type="Proteomes" id="UP000467635"/>
    </source>
</evidence>
<dbReference type="Pfam" id="PF01116">
    <property type="entry name" value="F_bP_aldolase"/>
    <property type="match status" value="1"/>
</dbReference>